<evidence type="ECO:0000256" key="6">
    <source>
        <dbReference type="ARBA" id="ARBA00022932"/>
    </source>
</evidence>
<dbReference type="GO" id="GO:0006260">
    <property type="term" value="P:DNA replication"/>
    <property type="evidence" value="ECO:0007669"/>
    <property type="project" value="UniProtKB-KW"/>
</dbReference>
<dbReference type="FunFam" id="3.30.420.10:FF:000045">
    <property type="entry name" value="3'-5' exonuclease DinG"/>
    <property type="match status" value="1"/>
</dbReference>
<keyword evidence="1" id="KW-0808">Transferase</keyword>
<name>A0A0R1WM25_9LACO</name>
<dbReference type="PANTHER" id="PTHR30231:SF42">
    <property type="entry name" value="EXONUCLEASE"/>
    <property type="match status" value="1"/>
</dbReference>
<dbReference type="SUPFAM" id="SSF53098">
    <property type="entry name" value="Ribonuclease H-like"/>
    <property type="match status" value="1"/>
</dbReference>
<evidence type="ECO:0000256" key="4">
    <source>
        <dbReference type="ARBA" id="ARBA00022722"/>
    </source>
</evidence>
<dbReference type="GeneID" id="78174079"/>
<proteinExistence type="predicted"/>
<sequence length="178" mass="20324">MNFIAMDFETASAKRYSACSLALTIVRDNQIADEFYTLINPQTPFFWRNVQIHGIHERDVADAPTFPEVWEHIKGFYTPEKLVIAHNNRFDNGVLKSTLEHYGIEPPAYQTLDTVVSSRRLLPGLSNYKLNTVCDALNIDLHHHHNALDDAQACANILLYQGQHFGSQRLRPFIKMVG</sequence>
<keyword evidence="5 9" id="KW-0269">Exonuclease</keyword>
<keyword evidence="3" id="KW-0235">DNA replication</keyword>
<dbReference type="GO" id="GO:0008408">
    <property type="term" value="F:3'-5' exonuclease activity"/>
    <property type="evidence" value="ECO:0007669"/>
    <property type="project" value="TreeGrafter"/>
</dbReference>
<evidence type="ECO:0000256" key="1">
    <source>
        <dbReference type="ARBA" id="ARBA00022679"/>
    </source>
</evidence>
<dbReference type="AlphaFoldDB" id="A0A0R1WM25"/>
<evidence type="ECO:0000256" key="3">
    <source>
        <dbReference type="ARBA" id="ARBA00022705"/>
    </source>
</evidence>
<evidence type="ECO:0000256" key="2">
    <source>
        <dbReference type="ARBA" id="ARBA00022695"/>
    </source>
</evidence>
<evidence type="ECO:0000313" key="9">
    <source>
        <dbReference type="EMBL" id="KRM16761.1"/>
    </source>
</evidence>
<keyword evidence="5 9" id="KW-0378">Hydrolase</keyword>
<dbReference type="GO" id="GO:0003676">
    <property type="term" value="F:nucleic acid binding"/>
    <property type="evidence" value="ECO:0007669"/>
    <property type="project" value="InterPro"/>
</dbReference>
<keyword evidence="4" id="KW-0540">Nuclease</keyword>
<reference evidence="9 10" key="1">
    <citation type="journal article" date="2015" name="Genome Announc.">
        <title>Expanding the biotechnology potential of lactobacilli through comparative genomics of 213 strains and associated genera.</title>
        <authorList>
            <person name="Sun Z."/>
            <person name="Harris H.M."/>
            <person name="McCann A."/>
            <person name="Guo C."/>
            <person name="Argimon S."/>
            <person name="Zhang W."/>
            <person name="Yang X."/>
            <person name="Jeffery I.B."/>
            <person name="Cooney J.C."/>
            <person name="Kagawa T.F."/>
            <person name="Liu W."/>
            <person name="Song Y."/>
            <person name="Salvetti E."/>
            <person name="Wrobel A."/>
            <person name="Rasinkangas P."/>
            <person name="Parkhill J."/>
            <person name="Rea M.C."/>
            <person name="O'Sullivan O."/>
            <person name="Ritari J."/>
            <person name="Douillard F.P."/>
            <person name="Paul Ross R."/>
            <person name="Yang R."/>
            <person name="Briner A.E."/>
            <person name="Felis G.E."/>
            <person name="de Vos W.M."/>
            <person name="Barrangou R."/>
            <person name="Klaenhammer T.R."/>
            <person name="Caufield P.W."/>
            <person name="Cui Y."/>
            <person name="Zhang H."/>
            <person name="O'Toole P.W."/>
        </authorList>
    </citation>
    <scope>NUCLEOTIDE SEQUENCE [LARGE SCALE GENOMIC DNA]</scope>
    <source>
        <strain evidence="9 10">DSM 4864</strain>
    </source>
</reference>
<dbReference type="SMART" id="SM00479">
    <property type="entry name" value="EXOIII"/>
    <property type="match status" value="1"/>
</dbReference>
<accession>A0A0R1WM25</accession>
<dbReference type="GO" id="GO:0005829">
    <property type="term" value="C:cytosol"/>
    <property type="evidence" value="ECO:0007669"/>
    <property type="project" value="TreeGrafter"/>
</dbReference>
<dbReference type="RefSeq" id="WP_003714093.1">
    <property type="nucleotide sequence ID" value="NZ_AZGE01000002.1"/>
</dbReference>
<dbReference type="Pfam" id="PF00929">
    <property type="entry name" value="RNase_T"/>
    <property type="match status" value="1"/>
</dbReference>
<dbReference type="GO" id="GO:0003887">
    <property type="term" value="F:DNA-directed DNA polymerase activity"/>
    <property type="evidence" value="ECO:0007669"/>
    <property type="project" value="UniProtKB-KW"/>
</dbReference>
<dbReference type="InterPro" id="IPR012337">
    <property type="entry name" value="RNaseH-like_sf"/>
</dbReference>
<dbReference type="Gene3D" id="3.30.420.10">
    <property type="entry name" value="Ribonuclease H-like superfamily/Ribonuclease H"/>
    <property type="match status" value="1"/>
</dbReference>
<dbReference type="Proteomes" id="UP000050973">
    <property type="component" value="Unassembled WGS sequence"/>
</dbReference>
<feature type="domain" description="Exonuclease" evidence="8">
    <location>
        <begin position="2"/>
        <end position="167"/>
    </location>
</feature>
<protein>
    <recommendedName>
        <fullName evidence="7">DNA polymerase III polC-type</fullName>
    </recommendedName>
</protein>
<evidence type="ECO:0000313" key="10">
    <source>
        <dbReference type="Proteomes" id="UP000050973"/>
    </source>
</evidence>
<evidence type="ECO:0000256" key="5">
    <source>
        <dbReference type="ARBA" id="ARBA00022839"/>
    </source>
</evidence>
<comment type="caution">
    <text evidence="9">The sequence shown here is derived from an EMBL/GenBank/DDBJ whole genome shotgun (WGS) entry which is preliminary data.</text>
</comment>
<evidence type="ECO:0000256" key="7">
    <source>
        <dbReference type="ARBA" id="ARBA00070925"/>
    </source>
</evidence>
<dbReference type="InterPro" id="IPR036397">
    <property type="entry name" value="RNaseH_sf"/>
</dbReference>
<dbReference type="EMBL" id="AZGE01000002">
    <property type="protein sequence ID" value="KRM16761.1"/>
    <property type="molecule type" value="Genomic_DNA"/>
</dbReference>
<evidence type="ECO:0000259" key="8">
    <source>
        <dbReference type="SMART" id="SM00479"/>
    </source>
</evidence>
<dbReference type="CDD" id="cd06130">
    <property type="entry name" value="DNA_pol_III_epsilon_like"/>
    <property type="match status" value="1"/>
</dbReference>
<gene>
    <name evidence="9" type="ORF">FC49_GL000866</name>
</gene>
<dbReference type="PANTHER" id="PTHR30231">
    <property type="entry name" value="DNA POLYMERASE III SUBUNIT EPSILON"/>
    <property type="match status" value="1"/>
</dbReference>
<dbReference type="PATRIC" id="fig|1423779.3.peg.884"/>
<keyword evidence="2" id="KW-0548">Nucleotidyltransferase</keyword>
<keyword evidence="6" id="KW-0239">DNA-directed DNA polymerase</keyword>
<dbReference type="InterPro" id="IPR013520">
    <property type="entry name" value="Ribonucl_H"/>
</dbReference>
<organism evidence="9 10">
    <name type="scientific">Limosilactobacillus oris DSM 4864</name>
    <dbReference type="NCBI Taxonomy" id="1423779"/>
    <lineage>
        <taxon>Bacteria</taxon>
        <taxon>Bacillati</taxon>
        <taxon>Bacillota</taxon>
        <taxon>Bacilli</taxon>
        <taxon>Lactobacillales</taxon>
        <taxon>Lactobacillaceae</taxon>
        <taxon>Limosilactobacillus</taxon>
    </lineage>
</organism>